<feature type="region of interest" description="Disordered" evidence="1">
    <location>
        <begin position="1"/>
        <end position="20"/>
    </location>
</feature>
<organism evidence="2 3">
    <name type="scientific">Colletotrichum navitas</name>
    <dbReference type="NCBI Taxonomy" id="681940"/>
    <lineage>
        <taxon>Eukaryota</taxon>
        <taxon>Fungi</taxon>
        <taxon>Dikarya</taxon>
        <taxon>Ascomycota</taxon>
        <taxon>Pezizomycotina</taxon>
        <taxon>Sordariomycetes</taxon>
        <taxon>Hypocreomycetidae</taxon>
        <taxon>Glomerellales</taxon>
        <taxon>Glomerellaceae</taxon>
        <taxon>Colletotrichum</taxon>
        <taxon>Colletotrichum graminicola species complex</taxon>
    </lineage>
</organism>
<dbReference type="Proteomes" id="UP001230504">
    <property type="component" value="Unassembled WGS sequence"/>
</dbReference>
<dbReference type="GeneID" id="85434888"/>
<sequence>MARGAVRRTTATGLSSRITAQQPLQPVSKFVPGRGGGLHLCRKPTNPAGLPKSFRSGLPILHGLSPQEVKQRGREKVCVCVRERERERERETGTQFVHAGERPRFGLNALPSGGGLPSQSLCPFLPATANSCRRRRTPPPVSVHHTPASADTFFTG</sequence>
<protein>
    <submittedName>
        <fullName evidence="2">Uncharacterized protein</fullName>
    </submittedName>
</protein>
<gene>
    <name evidence="2" type="ORF">LY79DRAFT_103759</name>
</gene>
<dbReference type="RefSeq" id="XP_060407432.1">
    <property type="nucleotide sequence ID" value="XM_060550648.1"/>
</dbReference>
<name>A0AAD8UXX5_9PEZI</name>
<keyword evidence="3" id="KW-1185">Reference proteome</keyword>
<feature type="compositionally biased region" description="Polar residues" evidence="1">
    <location>
        <begin position="9"/>
        <end position="20"/>
    </location>
</feature>
<proteinExistence type="predicted"/>
<reference evidence="2" key="1">
    <citation type="submission" date="2021-06" db="EMBL/GenBank/DDBJ databases">
        <title>Comparative genomics, transcriptomics and evolutionary studies reveal genomic signatures of adaptation to plant cell wall in hemibiotrophic fungi.</title>
        <authorList>
            <consortium name="DOE Joint Genome Institute"/>
            <person name="Baroncelli R."/>
            <person name="Diaz J.F."/>
            <person name="Benocci T."/>
            <person name="Peng M."/>
            <person name="Battaglia E."/>
            <person name="Haridas S."/>
            <person name="Andreopoulos W."/>
            <person name="Labutti K."/>
            <person name="Pangilinan J."/>
            <person name="Floch G.L."/>
            <person name="Makela M.R."/>
            <person name="Henrissat B."/>
            <person name="Grigoriev I.V."/>
            <person name="Crouch J.A."/>
            <person name="De Vries R.P."/>
            <person name="Sukno S.A."/>
            <person name="Thon M.R."/>
        </authorList>
    </citation>
    <scope>NUCLEOTIDE SEQUENCE</scope>
    <source>
        <strain evidence="2">CBS 125086</strain>
    </source>
</reference>
<evidence type="ECO:0000313" key="2">
    <source>
        <dbReference type="EMBL" id="KAK1566239.1"/>
    </source>
</evidence>
<accession>A0AAD8UXX5</accession>
<feature type="region of interest" description="Disordered" evidence="1">
    <location>
        <begin position="134"/>
        <end position="156"/>
    </location>
</feature>
<dbReference type="AlphaFoldDB" id="A0AAD8UXX5"/>
<evidence type="ECO:0000256" key="1">
    <source>
        <dbReference type="SAM" id="MobiDB-lite"/>
    </source>
</evidence>
<comment type="caution">
    <text evidence="2">The sequence shown here is derived from an EMBL/GenBank/DDBJ whole genome shotgun (WGS) entry which is preliminary data.</text>
</comment>
<dbReference type="EMBL" id="JAHLJV010000152">
    <property type="protein sequence ID" value="KAK1566239.1"/>
    <property type="molecule type" value="Genomic_DNA"/>
</dbReference>
<evidence type="ECO:0000313" key="3">
    <source>
        <dbReference type="Proteomes" id="UP001230504"/>
    </source>
</evidence>